<evidence type="ECO:0000313" key="1">
    <source>
        <dbReference type="EMBL" id="CAK0883474.1"/>
    </source>
</evidence>
<accession>A0ABN9WB37</accession>
<dbReference type="EMBL" id="CAUYUJ010018419">
    <property type="protein sequence ID" value="CAK0883474.1"/>
    <property type="molecule type" value="Genomic_DNA"/>
</dbReference>
<sequence>KFLFTNEERNQSPTAIVGVLERAGKDSDAGRGVRALVEHTERLYGFRVTAIQLNFHVNQTSSHKQHRDIYGAGQKGGINCTCSFAKCTGTVCYSLGSSRQVLTQTIADKRSRYEACGEDCAGCKTYRWMHSGSAMYFNDRFNNNHTHGVPTMTEACGPRVSIALLCA</sequence>
<keyword evidence="2" id="KW-1185">Reference proteome</keyword>
<proteinExistence type="predicted"/>
<protein>
    <submittedName>
        <fullName evidence="1">Uncharacterized protein</fullName>
    </submittedName>
</protein>
<evidence type="ECO:0000313" key="2">
    <source>
        <dbReference type="Proteomes" id="UP001189429"/>
    </source>
</evidence>
<gene>
    <name evidence="1" type="ORF">PCOR1329_LOCUS65684</name>
</gene>
<organism evidence="1 2">
    <name type="scientific">Prorocentrum cordatum</name>
    <dbReference type="NCBI Taxonomy" id="2364126"/>
    <lineage>
        <taxon>Eukaryota</taxon>
        <taxon>Sar</taxon>
        <taxon>Alveolata</taxon>
        <taxon>Dinophyceae</taxon>
        <taxon>Prorocentrales</taxon>
        <taxon>Prorocentraceae</taxon>
        <taxon>Prorocentrum</taxon>
    </lineage>
</organism>
<name>A0ABN9WB37_9DINO</name>
<dbReference type="SUPFAM" id="SSF51197">
    <property type="entry name" value="Clavaminate synthase-like"/>
    <property type="match status" value="1"/>
</dbReference>
<dbReference type="Proteomes" id="UP001189429">
    <property type="component" value="Unassembled WGS sequence"/>
</dbReference>
<reference evidence="1" key="1">
    <citation type="submission" date="2023-10" db="EMBL/GenBank/DDBJ databases">
        <authorList>
            <person name="Chen Y."/>
            <person name="Shah S."/>
            <person name="Dougan E. K."/>
            <person name="Thang M."/>
            <person name="Chan C."/>
        </authorList>
    </citation>
    <scope>NUCLEOTIDE SEQUENCE [LARGE SCALE GENOMIC DNA]</scope>
</reference>
<feature type="non-terminal residue" evidence="1">
    <location>
        <position position="1"/>
    </location>
</feature>
<comment type="caution">
    <text evidence="1">The sequence shown here is derived from an EMBL/GenBank/DDBJ whole genome shotgun (WGS) entry which is preliminary data.</text>
</comment>